<protein>
    <submittedName>
        <fullName evidence="1">Uncharacterized protein</fullName>
    </submittedName>
</protein>
<sequence>MGPSKKVSTKGKGTQSTISNAKTTQFSVEIMAEKSKAIVGPSLIEVLANEDGFHFILFKSSTRGYCENVVRHFYANADLVEPYAKYLKTFINGVAFVVDDNLFFRLYRIPTGGEFYNGTFNRLEACRVIFKNEAMTQPSKDVFLLDRDMLLLHFIIIHVLKPQAGKLSSLTIEDT</sequence>
<dbReference type="EMBL" id="JBFOLK010000007">
    <property type="protein sequence ID" value="KAL2497918.1"/>
    <property type="molecule type" value="Genomic_DNA"/>
</dbReference>
<reference evidence="2" key="1">
    <citation type="submission" date="2024-07" db="EMBL/GenBank/DDBJ databases">
        <title>Two chromosome-level genome assemblies of Korean endemic species Abeliophyllum distichum and Forsythia ovata (Oleaceae).</title>
        <authorList>
            <person name="Jang H."/>
        </authorList>
    </citation>
    <scope>NUCLEOTIDE SEQUENCE [LARGE SCALE GENOMIC DNA]</scope>
</reference>
<comment type="caution">
    <text evidence="1">The sequence shown here is derived from an EMBL/GenBank/DDBJ whole genome shotgun (WGS) entry which is preliminary data.</text>
</comment>
<dbReference type="AlphaFoldDB" id="A0ABD1SDR1"/>
<dbReference type="Proteomes" id="UP001604336">
    <property type="component" value="Unassembled WGS sequence"/>
</dbReference>
<gene>
    <name evidence="1" type="ORF">Adt_23468</name>
</gene>
<proteinExistence type="predicted"/>
<accession>A0ABD1SDR1</accession>
<organism evidence="1 2">
    <name type="scientific">Abeliophyllum distichum</name>
    <dbReference type="NCBI Taxonomy" id="126358"/>
    <lineage>
        <taxon>Eukaryota</taxon>
        <taxon>Viridiplantae</taxon>
        <taxon>Streptophyta</taxon>
        <taxon>Embryophyta</taxon>
        <taxon>Tracheophyta</taxon>
        <taxon>Spermatophyta</taxon>
        <taxon>Magnoliopsida</taxon>
        <taxon>eudicotyledons</taxon>
        <taxon>Gunneridae</taxon>
        <taxon>Pentapetalae</taxon>
        <taxon>asterids</taxon>
        <taxon>lamiids</taxon>
        <taxon>Lamiales</taxon>
        <taxon>Oleaceae</taxon>
        <taxon>Forsythieae</taxon>
        <taxon>Abeliophyllum</taxon>
    </lineage>
</organism>
<evidence type="ECO:0000313" key="1">
    <source>
        <dbReference type="EMBL" id="KAL2497918.1"/>
    </source>
</evidence>
<name>A0ABD1SDR1_9LAMI</name>
<evidence type="ECO:0000313" key="2">
    <source>
        <dbReference type="Proteomes" id="UP001604336"/>
    </source>
</evidence>
<keyword evidence="2" id="KW-1185">Reference proteome</keyword>